<accession>A0AAJ0MBI5</accession>
<comment type="similarity">
    <text evidence="1">Belongs to the FAD-binding monooxygenase family.</text>
</comment>
<dbReference type="InterPro" id="IPR036188">
    <property type="entry name" value="FAD/NAD-bd_sf"/>
</dbReference>
<dbReference type="Gene3D" id="3.50.50.60">
    <property type="entry name" value="FAD/NAD(P)-binding domain"/>
    <property type="match status" value="2"/>
</dbReference>
<protein>
    <submittedName>
        <fullName evidence="3">Uncharacterized protein</fullName>
    </submittedName>
</protein>
<evidence type="ECO:0000256" key="2">
    <source>
        <dbReference type="SAM" id="MobiDB-lite"/>
    </source>
</evidence>
<feature type="region of interest" description="Disordered" evidence="2">
    <location>
        <begin position="147"/>
        <end position="171"/>
    </location>
</feature>
<feature type="region of interest" description="Disordered" evidence="2">
    <location>
        <begin position="287"/>
        <end position="358"/>
    </location>
</feature>
<proteinExistence type="inferred from homology"/>
<dbReference type="PANTHER" id="PTHR42877:SF10">
    <property type="entry name" value="L-ORNITHINE N(5)-OXYGENASE"/>
    <property type="match status" value="1"/>
</dbReference>
<feature type="region of interest" description="Disordered" evidence="2">
    <location>
        <begin position="230"/>
        <end position="258"/>
    </location>
</feature>
<feature type="compositionally biased region" description="Polar residues" evidence="2">
    <location>
        <begin position="151"/>
        <end position="171"/>
    </location>
</feature>
<evidence type="ECO:0000256" key="1">
    <source>
        <dbReference type="ARBA" id="ARBA00010139"/>
    </source>
</evidence>
<feature type="compositionally biased region" description="Basic and acidic residues" evidence="2">
    <location>
        <begin position="239"/>
        <end position="251"/>
    </location>
</feature>
<dbReference type="AlphaFoldDB" id="A0AAJ0MBI5"/>
<comment type="caution">
    <text evidence="3">The sequence shown here is derived from an EMBL/GenBank/DDBJ whole genome shotgun (WGS) entry which is preliminary data.</text>
</comment>
<sequence>MPNPNAIPYTQFACIGAGFSGIGLGATLGGPPPPPASAVPGCACDVPSVLYIFSFAANPSWTRILPSAPEIRAYLGAVAYFSRHGHRNAISYSLRVIRPVLEGKASVVDLERSVEEAYVENIQKTLNKTNWSSGGCNSWYVKEDSARNHHMTTSTPRTYGSVSSNRAAGSHESQGGVCAALRGLLISIEGESRHPFDYVHYVRQQRFQNPSRGDEAKNSELTALKEEAMKQKLKARNRRREERELRRQREELDAEENQRLWQEPCSAAWDNSGASAVGVEVEFRIPPTEEGEPEGEPEEEPNKISGQKPEKEAHSSSQPRPRLEPTTMLGAEASLRPETNTTPDPINDPEPPRLEEPRPIALMDTLYRVVQFGEDGDEIVHHPSIPAAAAPSQEW</sequence>
<feature type="compositionally biased region" description="Acidic residues" evidence="2">
    <location>
        <begin position="289"/>
        <end position="299"/>
    </location>
</feature>
<reference evidence="3" key="2">
    <citation type="submission" date="2023-06" db="EMBL/GenBank/DDBJ databases">
        <authorList>
            <consortium name="Lawrence Berkeley National Laboratory"/>
            <person name="Haridas S."/>
            <person name="Hensen N."/>
            <person name="Bonometti L."/>
            <person name="Westerberg I."/>
            <person name="Brannstrom I.O."/>
            <person name="Guillou S."/>
            <person name="Cros-Aarteil S."/>
            <person name="Calhoun S."/>
            <person name="Kuo A."/>
            <person name="Mondo S."/>
            <person name="Pangilinan J."/>
            <person name="Riley R."/>
            <person name="Labutti K."/>
            <person name="Andreopoulos B."/>
            <person name="Lipzen A."/>
            <person name="Chen C."/>
            <person name="Yanf M."/>
            <person name="Daum C."/>
            <person name="Ng V."/>
            <person name="Clum A."/>
            <person name="Steindorff A."/>
            <person name="Ohm R."/>
            <person name="Martin F."/>
            <person name="Silar P."/>
            <person name="Natvig D."/>
            <person name="Lalanne C."/>
            <person name="Gautier V."/>
            <person name="Ament-Velasquez S.L."/>
            <person name="Kruys A."/>
            <person name="Hutchinson M.I."/>
            <person name="Powell A.J."/>
            <person name="Barry K."/>
            <person name="Miller A.N."/>
            <person name="Grigoriev I.V."/>
            <person name="Debuchy R."/>
            <person name="Gladieux P."/>
            <person name="Thoren M.H."/>
            <person name="Johannesson H."/>
        </authorList>
    </citation>
    <scope>NUCLEOTIDE SEQUENCE</scope>
    <source>
        <strain evidence="3">CBS 955.72</strain>
    </source>
</reference>
<evidence type="ECO:0000313" key="4">
    <source>
        <dbReference type="Proteomes" id="UP001275084"/>
    </source>
</evidence>
<keyword evidence="4" id="KW-1185">Reference proteome</keyword>
<gene>
    <name evidence="3" type="ORF">B0T25DRAFT_569316</name>
</gene>
<reference evidence="3" key="1">
    <citation type="journal article" date="2023" name="Mol. Phylogenet. Evol.">
        <title>Genome-scale phylogeny and comparative genomics of the fungal order Sordariales.</title>
        <authorList>
            <person name="Hensen N."/>
            <person name="Bonometti L."/>
            <person name="Westerberg I."/>
            <person name="Brannstrom I.O."/>
            <person name="Guillou S."/>
            <person name="Cros-Aarteil S."/>
            <person name="Calhoun S."/>
            <person name="Haridas S."/>
            <person name="Kuo A."/>
            <person name="Mondo S."/>
            <person name="Pangilinan J."/>
            <person name="Riley R."/>
            <person name="LaButti K."/>
            <person name="Andreopoulos B."/>
            <person name="Lipzen A."/>
            <person name="Chen C."/>
            <person name="Yan M."/>
            <person name="Daum C."/>
            <person name="Ng V."/>
            <person name="Clum A."/>
            <person name="Steindorff A."/>
            <person name="Ohm R.A."/>
            <person name="Martin F."/>
            <person name="Silar P."/>
            <person name="Natvig D.O."/>
            <person name="Lalanne C."/>
            <person name="Gautier V."/>
            <person name="Ament-Velasquez S.L."/>
            <person name="Kruys A."/>
            <person name="Hutchinson M.I."/>
            <person name="Powell A.J."/>
            <person name="Barry K."/>
            <person name="Miller A.N."/>
            <person name="Grigoriev I.V."/>
            <person name="Debuchy R."/>
            <person name="Gladieux P."/>
            <person name="Hiltunen Thoren M."/>
            <person name="Johannesson H."/>
        </authorList>
    </citation>
    <scope>NUCLEOTIDE SEQUENCE</scope>
    <source>
        <strain evidence="3">CBS 955.72</strain>
    </source>
</reference>
<name>A0AAJ0MBI5_9PEZI</name>
<dbReference type="PANTHER" id="PTHR42877">
    <property type="entry name" value="L-ORNITHINE N(5)-MONOOXYGENASE-RELATED"/>
    <property type="match status" value="1"/>
</dbReference>
<evidence type="ECO:0000313" key="3">
    <source>
        <dbReference type="EMBL" id="KAK3348637.1"/>
    </source>
</evidence>
<dbReference type="EMBL" id="JAUIQD010000005">
    <property type="protein sequence ID" value="KAK3348637.1"/>
    <property type="molecule type" value="Genomic_DNA"/>
</dbReference>
<dbReference type="InterPro" id="IPR051209">
    <property type="entry name" value="FAD-bind_Monooxygenase_sf"/>
</dbReference>
<dbReference type="Proteomes" id="UP001275084">
    <property type="component" value="Unassembled WGS sequence"/>
</dbReference>
<organism evidence="3 4">
    <name type="scientific">Lasiosphaeria hispida</name>
    <dbReference type="NCBI Taxonomy" id="260671"/>
    <lineage>
        <taxon>Eukaryota</taxon>
        <taxon>Fungi</taxon>
        <taxon>Dikarya</taxon>
        <taxon>Ascomycota</taxon>
        <taxon>Pezizomycotina</taxon>
        <taxon>Sordariomycetes</taxon>
        <taxon>Sordariomycetidae</taxon>
        <taxon>Sordariales</taxon>
        <taxon>Lasiosphaeriaceae</taxon>
        <taxon>Lasiosphaeria</taxon>
    </lineage>
</organism>